<dbReference type="Proteomes" id="UP000183208">
    <property type="component" value="Unassembled WGS sequence"/>
</dbReference>
<dbReference type="PANTHER" id="PTHR42928:SF5">
    <property type="entry name" value="BLR1237 PROTEIN"/>
    <property type="match status" value="1"/>
</dbReference>
<keyword evidence="2" id="KW-0732">Signal</keyword>
<feature type="signal peptide" evidence="2">
    <location>
        <begin position="1"/>
        <end position="21"/>
    </location>
</feature>
<sequence length="284" mass="30308">MTRLTPLFLAALVMLSSPALPNDGQITLVVGFAAGGTSSTAARIVAEAAEQITRTSTIVENRPGAGGGIAADWVLRQKGTQTLLFMSSTSSLRTSPQSGLVPIGILATFPYVAVTRKDAPAHLAEYMQEASREEKYRTVATAGAGSIPHLIGTKLFNDYGVPMVHVPYQGSAPAILSVLGGHVAVAIVPFPDFLPFQDSLRILAQTGSGIETEGWVGIFAPPETSAEDVARLSEIFRQASQRAQDKLQNVGFEHVWRSGAEARAMHEKDYTQWTPILKVLGIQP</sequence>
<dbReference type="Gene3D" id="3.40.190.10">
    <property type="entry name" value="Periplasmic binding protein-like II"/>
    <property type="match status" value="1"/>
</dbReference>
<gene>
    <name evidence="3" type="ORF">SAMN05444171_4545</name>
</gene>
<dbReference type="Gene3D" id="3.40.190.150">
    <property type="entry name" value="Bordetella uptake gene, domain 1"/>
    <property type="match status" value="2"/>
</dbReference>
<organism evidence="3 4">
    <name type="scientific">Bradyrhizobium lablabi</name>
    <dbReference type="NCBI Taxonomy" id="722472"/>
    <lineage>
        <taxon>Bacteria</taxon>
        <taxon>Pseudomonadati</taxon>
        <taxon>Pseudomonadota</taxon>
        <taxon>Alphaproteobacteria</taxon>
        <taxon>Hyphomicrobiales</taxon>
        <taxon>Nitrobacteraceae</taxon>
        <taxon>Bradyrhizobium</taxon>
    </lineage>
</organism>
<evidence type="ECO:0000256" key="1">
    <source>
        <dbReference type="ARBA" id="ARBA00006987"/>
    </source>
</evidence>
<comment type="similarity">
    <text evidence="1">Belongs to the UPF0065 (bug) family.</text>
</comment>
<evidence type="ECO:0000313" key="3">
    <source>
        <dbReference type="EMBL" id="SED59374.1"/>
    </source>
</evidence>
<dbReference type="SUPFAM" id="SSF53850">
    <property type="entry name" value="Periplasmic binding protein-like II"/>
    <property type="match status" value="1"/>
</dbReference>
<dbReference type="InterPro" id="IPR005064">
    <property type="entry name" value="BUG"/>
</dbReference>
<dbReference type="AlphaFoldDB" id="A0A1M7BQN9"/>
<dbReference type="PANTHER" id="PTHR42928">
    <property type="entry name" value="TRICARBOXYLATE-BINDING PROTEIN"/>
    <property type="match status" value="1"/>
</dbReference>
<name>A0A1M7BQN9_9BRAD</name>
<dbReference type="CDD" id="cd07012">
    <property type="entry name" value="PBP2_Bug_TTT"/>
    <property type="match status" value="1"/>
</dbReference>
<dbReference type="OrthoDB" id="9780943at2"/>
<reference evidence="3 4" key="1">
    <citation type="submission" date="2016-10" db="EMBL/GenBank/DDBJ databases">
        <authorList>
            <person name="de Groot N.N."/>
        </authorList>
    </citation>
    <scope>NUCLEOTIDE SEQUENCE [LARGE SCALE GENOMIC DNA]</scope>
    <source>
        <strain evidence="3 4">GAS522</strain>
    </source>
</reference>
<protein>
    <submittedName>
        <fullName evidence="3">Tripartite-type tricarboxylate transporter, receptor component TctC</fullName>
    </submittedName>
</protein>
<feature type="chain" id="PRO_5030031772" evidence="2">
    <location>
        <begin position="22"/>
        <end position="284"/>
    </location>
</feature>
<dbReference type="EMBL" id="FNTI01000001">
    <property type="protein sequence ID" value="SED59374.1"/>
    <property type="molecule type" value="Genomic_DNA"/>
</dbReference>
<dbReference type="Pfam" id="PF03401">
    <property type="entry name" value="TctC"/>
    <property type="match status" value="1"/>
</dbReference>
<evidence type="ECO:0000256" key="2">
    <source>
        <dbReference type="SAM" id="SignalP"/>
    </source>
</evidence>
<evidence type="ECO:0000313" key="4">
    <source>
        <dbReference type="Proteomes" id="UP000183208"/>
    </source>
</evidence>
<keyword evidence="3" id="KW-0675">Receptor</keyword>
<accession>A0A1M7BQN9</accession>
<proteinExistence type="inferred from homology"/>
<dbReference type="RefSeq" id="WP_074823684.1">
    <property type="nucleotide sequence ID" value="NZ_FNTI01000001.1"/>
</dbReference>
<dbReference type="InterPro" id="IPR042100">
    <property type="entry name" value="Bug_dom1"/>
</dbReference>